<evidence type="ECO:0000256" key="6">
    <source>
        <dbReference type="ARBA" id="ARBA00022840"/>
    </source>
</evidence>
<keyword evidence="4" id="KW-0547">Nucleotide-binding</keyword>
<dbReference type="PROSITE" id="PS50011">
    <property type="entry name" value="PROTEIN_KINASE_DOM"/>
    <property type="match status" value="1"/>
</dbReference>
<dbReference type="GO" id="GO:0005524">
    <property type="term" value="F:ATP binding"/>
    <property type="evidence" value="ECO:0007669"/>
    <property type="project" value="UniProtKB-KW"/>
</dbReference>
<dbReference type="InterPro" id="IPR008271">
    <property type="entry name" value="Ser/Thr_kinase_AS"/>
</dbReference>
<dbReference type="Gene3D" id="3.40.50.10070">
    <property type="entry name" value="TolB, N-terminal domain"/>
    <property type="match status" value="1"/>
</dbReference>
<keyword evidence="6" id="KW-0067">ATP-binding</keyword>
<evidence type="ECO:0000259" key="8">
    <source>
        <dbReference type="PROSITE" id="PS50011"/>
    </source>
</evidence>
<feature type="repeat" description="TPR" evidence="7">
    <location>
        <begin position="717"/>
        <end position="750"/>
    </location>
</feature>
<dbReference type="InterPro" id="IPR000719">
    <property type="entry name" value="Prot_kinase_dom"/>
</dbReference>
<dbReference type="PROSITE" id="PS00108">
    <property type="entry name" value="PROTEIN_KINASE_ST"/>
    <property type="match status" value="1"/>
</dbReference>
<dbReference type="PROSITE" id="PS50005">
    <property type="entry name" value="TPR"/>
    <property type="match status" value="2"/>
</dbReference>
<keyword evidence="5" id="KW-0418">Kinase</keyword>
<dbReference type="EC" id="2.7.11.1" evidence="1"/>
<feature type="repeat" description="TPR" evidence="7">
    <location>
        <begin position="751"/>
        <end position="784"/>
    </location>
</feature>
<dbReference type="InterPro" id="IPR011009">
    <property type="entry name" value="Kinase-like_dom_sf"/>
</dbReference>
<dbReference type="SMART" id="SM00220">
    <property type="entry name" value="S_TKc"/>
    <property type="match status" value="1"/>
</dbReference>
<dbReference type="SUPFAM" id="SSF56112">
    <property type="entry name" value="Protein kinase-like (PK-like)"/>
    <property type="match status" value="1"/>
</dbReference>
<dbReference type="PANTHER" id="PTHR43289">
    <property type="entry name" value="MITOGEN-ACTIVATED PROTEIN KINASE KINASE KINASE 20-RELATED"/>
    <property type="match status" value="1"/>
</dbReference>
<keyword evidence="7" id="KW-0802">TPR repeat</keyword>
<dbReference type="Gene3D" id="3.30.200.20">
    <property type="entry name" value="Phosphorylase Kinase, domain 1"/>
    <property type="match status" value="1"/>
</dbReference>
<evidence type="ECO:0000256" key="7">
    <source>
        <dbReference type="PROSITE-ProRule" id="PRU00339"/>
    </source>
</evidence>
<keyword evidence="2" id="KW-0723">Serine/threonine-protein kinase</keyword>
<dbReference type="EMBL" id="BRXS01000001">
    <property type="protein sequence ID" value="GLC23886.1"/>
    <property type="molecule type" value="Genomic_DNA"/>
</dbReference>
<dbReference type="Proteomes" id="UP001161325">
    <property type="component" value="Unassembled WGS sequence"/>
</dbReference>
<dbReference type="FunFam" id="1.10.510.10:FF:000021">
    <property type="entry name" value="Serine/threonine protein kinase"/>
    <property type="match status" value="1"/>
</dbReference>
<dbReference type="InterPro" id="IPR019734">
    <property type="entry name" value="TPR_rpt"/>
</dbReference>
<evidence type="ECO:0000313" key="9">
    <source>
        <dbReference type="EMBL" id="GLC23886.1"/>
    </source>
</evidence>
<dbReference type="GO" id="GO:0004674">
    <property type="term" value="F:protein serine/threonine kinase activity"/>
    <property type="evidence" value="ECO:0007669"/>
    <property type="project" value="UniProtKB-KW"/>
</dbReference>
<feature type="domain" description="Protein kinase" evidence="8">
    <location>
        <begin position="102"/>
        <end position="372"/>
    </location>
</feature>
<dbReference type="Pfam" id="PF13181">
    <property type="entry name" value="TPR_8"/>
    <property type="match status" value="1"/>
</dbReference>
<dbReference type="AlphaFoldDB" id="A0AA37Q7P9"/>
<dbReference type="Gene3D" id="1.25.40.10">
    <property type="entry name" value="Tetratricopeptide repeat domain"/>
    <property type="match status" value="2"/>
</dbReference>
<evidence type="ECO:0000313" key="10">
    <source>
        <dbReference type="Proteomes" id="UP001161325"/>
    </source>
</evidence>
<dbReference type="RefSeq" id="WP_284348332.1">
    <property type="nucleotide sequence ID" value="NZ_BRXS01000001.1"/>
</dbReference>
<accession>A0AA37Q7P9</accession>
<proteinExistence type="predicted"/>
<dbReference type="Gene3D" id="1.10.510.10">
    <property type="entry name" value="Transferase(Phosphotransferase) domain 1"/>
    <property type="match status" value="1"/>
</dbReference>
<dbReference type="Pfam" id="PF00069">
    <property type="entry name" value="Pkinase"/>
    <property type="match status" value="1"/>
</dbReference>
<evidence type="ECO:0000256" key="1">
    <source>
        <dbReference type="ARBA" id="ARBA00012513"/>
    </source>
</evidence>
<dbReference type="SUPFAM" id="SSF48452">
    <property type="entry name" value="TPR-like"/>
    <property type="match status" value="2"/>
</dbReference>
<evidence type="ECO:0000256" key="5">
    <source>
        <dbReference type="ARBA" id="ARBA00022777"/>
    </source>
</evidence>
<sequence length="880" mass="93382">MPPESSPARWAAVRAAAEAALDLSPDERAGYLTSACGGDAQLRAEVERLVRACEDAAAADGFLREPAAAFASPMLDRVTSPGDDDADGVPEALRAALDAEGYAVERELARGGMAVVYLANDRRHARPVAIKVLPRRVRAAVSAGRFLAEIRVTAGLTHPHILPLHASGEADGRLYYVMPYVDGETLRQRMTRERPLPVPVVIQLLREIAGALDYAHRQGIVHRDVKPENVLLVDGHAVVADFGIARAVSRARTDRVAGAADDAFRTQPGRMLGTPAYLAPEQARGEPATDHRVDLYALGVIAYEALAGAHPFGARTPDAMRAAHCAETPAPLATRRADVPPALAALVTRLLAKEPAARPRSAADVVRALDAVDARAPGRPRSRRIALGLWAAALAVVGALAVQRLAARGDARSAVVAAHSATRPSVAVLPFVNTGGAASDEPLSDGLTDELIATLGKVPGLDVIARTSVFALKGRRLGVRAVAETLGVATVLEGSLRRAGSRLKVTAQLVRAADGTVLWTESYDRELRDVLTMQEQIARAIAATLQVRLTGAGAARFGARAIADPVAYELFLKGRYVFNAGTGRDELLQAARFFDAAIARDPTFAPAHAGLSDVHARLSVFGYGRARDEMPRARAAALRALALDGTLAAAHVALAHTLYVHDFAPDSAERTIRRGIALDPGYVLGRTMFAIMLQFQGRFAEAHAQLDTAAALDPLASIVGTVRGRAYVNARRPDDAIRAMRAALELNPRADLAWQQLGHAYLQKGMAAEALDALRRAAALTGARDSATLAYGLAVTGNRTAARRIVAALEASTARRFVPPFELAIAHTGLGDADAAFAWIDRALTARDVFPDAVSGTIALAPLHTDARWPAMLRRYLAAR</sequence>
<reference evidence="9" key="1">
    <citation type="submission" date="2022-08" db="EMBL/GenBank/DDBJ databases">
        <title>Draft genome sequencing of Roseisolibacter agri AW1220.</title>
        <authorList>
            <person name="Tobiishi Y."/>
            <person name="Tonouchi A."/>
        </authorList>
    </citation>
    <scope>NUCLEOTIDE SEQUENCE</scope>
    <source>
        <strain evidence="9">AW1220</strain>
    </source>
</reference>
<organism evidence="9 10">
    <name type="scientific">Roseisolibacter agri</name>
    <dbReference type="NCBI Taxonomy" id="2014610"/>
    <lineage>
        <taxon>Bacteria</taxon>
        <taxon>Pseudomonadati</taxon>
        <taxon>Gemmatimonadota</taxon>
        <taxon>Gemmatimonadia</taxon>
        <taxon>Gemmatimonadales</taxon>
        <taxon>Gemmatimonadaceae</taxon>
        <taxon>Roseisolibacter</taxon>
    </lineage>
</organism>
<dbReference type="CDD" id="cd14014">
    <property type="entry name" value="STKc_PknB_like"/>
    <property type="match status" value="1"/>
</dbReference>
<evidence type="ECO:0000256" key="3">
    <source>
        <dbReference type="ARBA" id="ARBA00022679"/>
    </source>
</evidence>
<comment type="caution">
    <text evidence="9">The sequence shown here is derived from an EMBL/GenBank/DDBJ whole genome shotgun (WGS) entry which is preliminary data.</text>
</comment>
<keyword evidence="10" id="KW-1185">Reference proteome</keyword>
<evidence type="ECO:0000256" key="4">
    <source>
        <dbReference type="ARBA" id="ARBA00022741"/>
    </source>
</evidence>
<protein>
    <recommendedName>
        <fullName evidence="1">non-specific serine/threonine protein kinase</fullName>
        <ecNumber evidence="1">2.7.11.1</ecNumber>
    </recommendedName>
</protein>
<keyword evidence="3" id="KW-0808">Transferase</keyword>
<dbReference type="InterPro" id="IPR011990">
    <property type="entry name" value="TPR-like_helical_dom_sf"/>
</dbReference>
<name>A0AA37Q7P9_9BACT</name>
<gene>
    <name evidence="9" type="ORF">rosag_03990</name>
</gene>
<evidence type="ECO:0000256" key="2">
    <source>
        <dbReference type="ARBA" id="ARBA00022527"/>
    </source>
</evidence>
<dbReference type="PANTHER" id="PTHR43289:SF6">
    <property type="entry name" value="SERINE_THREONINE-PROTEIN KINASE NEKL-3"/>
    <property type="match status" value="1"/>
</dbReference>